<feature type="region of interest" description="Disordered" evidence="1">
    <location>
        <begin position="1"/>
        <end position="149"/>
    </location>
</feature>
<evidence type="ECO:0000256" key="1">
    <source>
        <dbReference type="SAM" id="MobiDB-lite"/>
    </source>
</evidence>
<evidence type="ECO:0000313" key="3">
    <source>
        <dbReference type="Proteomes" id="UP001430848"/>
    </source>
</evidence>
<organism evidence="2 3">
    <name type="scientific">Diaporthe eres</name>
    <name type="common">Phomopsis oblonga</name>
    <dbReference type="NCBI Taxonomy" id="83184"/>
    <lineage>
        <taxon>Eukaryota</taxon>
        <taxon>Fungi</taxon>
        <taxon>Dikarya</taxon>
        <taxon>Ascomycota</taxon>
        <taxon>Pezizomycotina</taxon>
        <taxon>Sordariomycetes</taxon>
        <taxon>Sordariomycetidae</taxon>
        <taxon>Diaporthales</taxon>
        <taxon>Diaporthaceae</taxon>
        <taxon>Diaporthe</taxon>
        <taxon>Diaporthe eres species complex</taxon>
    </lineage>
</organism>
<reference evidence="2 3" key="1">
    <citation type="submission" date="2024-02" db="EMBL/GenBank/DDBJ databases">
        <title>De novo assembly and annotation of 12 fungi associated with fruit tree decline syndrome in Ontario, Canada.</title>
        <authorList>
            <person name="Sulman M."/>
            <person name="Ellouze W."/>
            <person name="Ilyukhin E."/>
        </authorList>
    </citation>
    <scope>NUCLEOTIDE SEQUENCE [LARGE SCALE GENOMIC DNA]</scope>
    <source>
        <strain evidence="2 3">M169</strain>
    </source>
</reference>
<sequence>MGRRLLGSNPTNAPSTRQPQSQGSMRPGPQGVPNAPSGFATPQSGMHPTAVTGGRGGTLAPQPGLPPAPGIRHVPYTPGAFSSRPNEPGTGTKRRTQSEADEGQEVEEIEEDEEEYDEEYDDDDDDDDDGGSRDRGGAPSPDSDDSYIP</sequence>
<name>A0ABR1PJ98_DIAER</name>
<dbReference type="EMBL" id="JAKNSF020000006">
    <property type="protein sequence ID" value="KAK7738103.1"/>
    <property type="molecule type" value="Genomic_DNA"/>
</dbReference>
<feature type="compositionally biased region" description="Acidic residues" evidence="1">
    <location>
        <begin position="99"/>
        <end position="129"/>
    </location>
</feature>
<feature type="compositionally biased region" description="Polar residues" evidence="1">
    <location>
        <begin position="8"/>
        <end position="24"/>
    </location>
</feature>
<evidence type="ECO:0000313" key="2">
    <source>
        <dbReference type="EMBL" id="KAK7738103.1"/>
    </source>
</evidence>
<gene>
    <name evidence="2" type="ORF">SLS63_002436</name>
</gene>
<keyword evidence="3" id="KW-1185">Reference proteome</keyword>
<dbReference type="Proteomes" id="UP001430848">
    <property type="component" value="Unassembled WGS sequence"/>
</dbReference>
<proteinExistence type="predicted"/>
<protein>
    <submittedName>
        <fullName evidence="2">Uncharacterized protein</fullName>
    </submittedName>
</protein>
<comment type="caution">
    <text evidence="2">The sequence shown here is derived from an EMBL/GenBank/DDBJ whole genome shotgun (WGS) entry which is preliminary data.</text>
</comment>
<accession>A0ABR1PJ98</accession>